<comment type="subcellular location">
    <subcellularLocation>
        <location evidence="1">Membrane</location>
        <topology evidence="1">Single-pass membrane protein</topology>
    </subcellularLocation>
</comment>
<evidence type="ECO:0008006" key="9">
    <source>
        <dbReference type="Google" id="ProtNLM"/>
    </source>
</evidence>
<evidence type="ECO:0000313" key="7">
    <source>
        <dbReference type="EMBL" id="PDQ34903.1"/>
    </source>
</evidence>
<reference evidence="8" key="1">
    <citation type="submission" date="2017-03" db="EMBL/GenBank/DDBJ databases">
        <authorList>
            <person name="Lund M.B."/>
        </authorList>
    </citation>
    <scope>NUCLEOTIDE SEQUENCE [LARGE SCALE GENOMIC DNA]</scope>
</reference>
<protein>
    <recommendedName>
        <fullName evidence="9">LemA family protein</fullName>
    </recommendedName>
</protein>
<evidence type="ECO:0000256" key="3">
    <source>
        <dbReference type="ARBA" id="ARBA00022692"/>
    </source>
</evidence>
<dbReference type="PANTHER" id="PTHR34478:SF1">
    <property type="entry name" value="PROTEIN LEMA"/>
    <property type="match status" value="1"/>
</dbReference>
<name>A0A2A6FR61_9MICO</name>
<dbReference type="GO" id="GO:0016020">
    <property type="term" value="C:membrane"/>
    <property type="evidence" value="ECO:0007669"/>
    <property type="project" value="UniProtKB-SubCell"/>
</dbReference>
<accession>A0A2A6FR61</accession>
<evidence type="ECO:0000256" key="6">
    <source>
        <dbReference type="SAM" id="Phobius"/>
    </source>
</evidence>
<dbReference type="Gene3D" id="1.20.1440.20">
    <property type="entry name" value="LemA-like domain"/>
    <property type="match status" value="1"/>
</dbReference>
<keyword evidence="3 6" id="KW-0812">Transmembrane</keyword>
<evidence type="ECO:0000256" key="4">
    <source>
        <dbReference type="ARBA" id="ARBA00022989"/>
    </source>
</evidence>
<dbReference type="EMBL" id="NAEP01000044">
    <property type="protein sequence ID" value="PDQ34903.1"/>
    <property type="molecule type" value="Genomic_DNA"/>
</dbReference>
<dbReference type="InterPro" id="IPR023353">
    <property type="entry name" value="LemA-like_dom_sf"/>
</dbReference>
<gene>
    <name evidence="7" type="ORF">B5766_09090</name>
</gene>
<keyword evidence="4 6" id="KW-1133">Transmembrane helix</keyword>
<sequence length="189" mass="21812">MEWIVPVILVVAIVVIAAGLYLLLARKALVHLNGRVDEEWENLCDQFSRRLELLPHLVELVKKYAPHEESVYISVMQAREQTAGAQTPLPAARTECSMQQAVRSLFEVAEAYPKLQASTKFLQLQSELRDMQDRVQAARRGYNVRVREFNSRLEAFPNTLFLRSLHYHRRDYFELDGTVLTADAPRVQF</sequence>
<dbReference type="Proteomes" id="UP000219994">
    <property type="component" value="Unassembled WGS sequence"/>
</dbReference>
<dbReference type="AlphaFoldDB" id="A0A2A6FR61"/>
<proteinExistence type="inferred from homology"/>
<dbReference type="SUPFAM" id="SSF140478">
    <property type="entry name" value="LemA-like"/>
    <property type="match status" value="1"/>
</dbReference>
<feature type="transmembrane region" description="Helical" evidence="6">
    <location>
        <begin position="6"/>
        <end position="25"/>
    </location>
</feature>
<evidence type="ECO:0000256" key="5">
    <source>
        <dbReference type="ARBA" id="ARBA00023136"/>
    </source>
</evidence>
<dbReference type="Pfam" id="PF04011">
    <property type="entry name" value="LemA"/>
    <property type="match status" value="1"/>
</dbReference>
<evidence type="ECO:0000313" key="8">
    <source>
        <dbReference type="Proteomes" id="UP000219994"/>
    </source>
</evidence>
<comment type="caution">
    <text evidence="7">The sequence shown here is derived from an EMBL/GenBank/DDBJ whole genome shotgun (WGS) entry which is preliminary data.</text>
</comment>
<dbReference type="InterPro" id="IPR007156">
    <property type="entry name" value="MamQ_LemA"/>
</dbReference>
<evidence type="ECO:0000256" key="2">
    <source>
        <dbReference type="ARBA" id="ARBA00008854"/>
    </source>
</evidence>
<comment type="similarity">
    <text evidence="2">Belongs to the LemA family.</text>
</comment>
<keyword evidence="5 6" id="KW-0472">Membrane</keyword>
<dbReference type="PANTHER" id="PTHR34478">
    <property type="entry name" value="PROTEIN LEMA"/>
    <property type="match status" value="1"/>
</dbReference>
<evidence type="ECO:0000256" key="1">
    <source>
        <dbReference type="ARBA" id="ARBA00004167"/>
    </source>
</evidence>
<organism evidence="7 8">
    <name type="scientific">Candidatus Lumbricidiphila eiseniae</name>
    <dbReference type="NCBI Taxonomy" id="1969409"/>
    <lineage>
        <taxon>Bacteria</taxon>
        <taxon>Bacillati</taxon>
        <taxon>Actinomycetota</taxon>
        <taxon>Actinomycetes</taxon>
        <taxon>Micrococcales</taxon>
        <taxon>Microbacteriaceae</taxon>
        <taxon>Candidatus Lumbricidiphila</taxon>
    </lineage>
</organism>